<proteinExistence type="predicted"/>
<reference evidence="3" key="1">
    <citation type="submission" date="2022-01" db="EMBL/GenBank/DDBJ databases">
        <authorList>
            <person name="Braso-Vives M."/>
        </authorList>
    </citation>
    <scope>NUCLEOTIDE SEQUENCE</scope>
</reference>
<gene>
    <name evidence="3" type="primary">Hypp2756</name>
    <name evidence="3" type="ORF">BLAG_LOCUS18329</name>
</gene>
<sequence length="454" mass="50403">MDSVRSEVPESTTGHISTPLHLKVDPRMHPPRHYEFKFIQVGTWKIEHRDSDVGQTAKIKLLFASRKLVYEFQLNSAVKAHDMGMRQLASVEIPFKIIVAINAKADKITLEVSEVPLMYFGTRVCPRKGGAVSGRAARYRRDQPADVTGGQLQTVPYHTIELRSVSAVKKVRECLERFDPSFVTMMRTPVVMDPNKRLAVKETRSPVHVVTQPPSHPLKAKGEPGGEGERVEPPAKRHHTSDSCSCSSGCSSRRCGCWSCMRPCEPSCLCTNCNNPLMILKQSGVDADKALEDDCLVVNFAKVANLRQHLQTLYHLPCCGAMVQLVDMVPGSRSCPKCKNKAVYSYSWCNFVLCDQNKRPRNHCTKCRKCKDFRDVHCTKCNTCYFAGALGEQRCPCTLRQRASLPTTSTAESLSGFFQFFVGNQQQPAAPGSGLDLNQPVPTSSNQHGTGSEV</sequence>
<dbReference type="Proteomes" id="UP000838412">
    <property type="component" value="Chromosome 4"/>
</dbReference>
<evidence type="ECO:0000259" key="2">
    <source>
        <dbReference type="SMART" id="SM01114"/>
    </source>
</evidence>
<feature type="compositionally biased region" description="Polar residues" evidence="1">
    <location>
        <begin position="440"/>
        <end position="454"/>
    </location>
</feature>
<feature type="region of interest" description="Disordered" evidence="1">
    <location>
        <begin position="429"/>
        <end position="454"/>
    </location>
</feature>
<dbReference type="InterPro" id="IPR033467">
    <property type="entry name" value="Tesmin/TSO1-like_CXC"/>
</dbReference>
<dbReference type="InterPro" id="IPR057939">
    <property type="entry name" value="TRF2_HOY1_PH"/>
</dbReference>
<feature type="region of interest" description="Disordered" evidence="1">
    <location>
        <begin position="203"/>
        <end position="241"/>
    </location>
</feature>
<dbReference type="EMBL" id="OV696689">
    <property type="protein sequence ID" value="CAH1263728.1"/>
    <property type="molecule type" value="Genomic_DNA"/>
</dbReference>
<evidence type="ECO:0000313" key="4">
    <source>
        <dbReference type="Proteomes" id="UP000838412"/>
    </source>
</evidence>
<keyword evidence="4" id="KW-1185">Reference proteome</keyword>
<protein>
    <submittedName>
        <fullName evidence="3">Hypp2756 protein</fullName>
    </submittedName>
</protein>
<feature type="region of interest" description="Disordered" evidence="1">
    <location>
        <begin position="1"/>
        <end position="22"/>
    </location>
</feature>
<accession>A0A8K0EUD8</accession>
<organism evidence="3 4">
    <name type="scientific">Branchiostoma lanceolatum</name>
    <name type="common">Common lancelet</name>
    <name type="synonym">Amphioxus lanceolatum</name>
    <dbReference type="NCBI Taxonomy" id="7740"/>
    <lineage>
        <taxon>Eukaryota</taxon>
        <taxon>Metazoa</taxon>
        <taxon>Chordata</taxon>
        <taxon>Cephalochordata</taxon>
        <taxon>Leptocardii</taxon>
        <taxon>Amphioxiformes</taxon>
        <taxon>Branchiostomatidae</taxon>
        <taxon>Branchiostoma</taxon>
    </lineage>
</organism>
<name>A0A8K0EUD8_BRALA</name>
<evidence type="ECO:0000256" key="1">
    <source>
        <dbReference type="SAM" id="MobiDB-lite"/>
    </source>
</evidence>
<feature type="compositionally biased region" description="Basic and acidic residues" evidence="1">
    <location>
        <begin position="220"/>
        <end position="235"/>
    </location>
</feature>
<evidence type="ECO:0000313" key="3">
    <source>
        <dbReference type="EMBL" id="CAH1263728.1"/>
    </source>
</evidence>
<dbReference type="AlphaFoldDB" id="A0A8K0EUD8"/>
<dbReference type="SMART" id="SM01114">
    <property type="entry name" value="CXC"/>
    <property type="match status" value="1"/>
</dbReference>
<feature type="domain" description="Tesmin/TSO1-like CXC" evidence="2">
    <location>
        <begin position="239"/>
        <end position="279"/>
    </location>
</feature>
<dbReference type="OrthoDB" id="8062037at2759"/>
<dbReference type="Pfam" id="PF24818">
    <property type="entry name" value="PH_TRF2_HOY1"/>
    <property type="match status" value="1"/>
</dbReference>